<dbReference type="AlphaFoldDB" id="A0A8J8FET7"/>
<feature type="domain" description="DUF5110" evidence="6">
    <location>
        <begin position="646"/>
        <end position="696"/>
    </location>
</feature>
<dbReference type="Pfam" id="PF21365">
    <property type="entry name" value="Glyco_hydro_31_3rd"/>
    <property type="match status" value="1"/>
</dbReference>
<dbReference type="Pfam" id="PF17137">
    <property type="entry name" value="DUF5110"/>
    <property type="match status" value="1"/>
</dbReference>
<comment type="caution">
    <text evidence="8">The sequence shown here is derived from an EMBL/GenBank/DDBJ whole genome shotgun (WGS) entry which is preliminary data.</text>
</comment>
<evidence type="ECO:0000259" key="5">
    <source>
        <dbReference type="Pfam" id="PF13802"/>
    </source>
</evidence>
<feature type="chain" id="PRO_5035267834" evidence="3">
    <location>
        <begin position="21"/>
        <end position="717"/>
    </location>
</feature>
<comment type="similarity">
    <text evidence="1 2">Belongs to the glycosyl hydrolase 31 family.</text>
</comment>
<sequence length="717" mass="80991">MNRTFAILLSIFSVPFLLHAQKLPITWTKVATGVWKASIGQPQKFDLLGAAGIHPQTKALQTLGEADFPLPKVECIAELQQGKVYLRFPLEKEEQLFGLGLNFQTVNQRGRILDLHMDHYGGTDNGRTHAPVPFYVSSKGYGVLINSAEYLTVYAGTGLRTDSKHPPKIYNRNSDKDWDAQPYSDVMEILVPANGVEVYVFAGNSPMQAVQRYNLFNGGGVLPPKWGLGFTQRVPTLSTAADVRKEVADFKLHHFPLDFIGLEPGWQTKSYPCSFEWEPSRFSDPAAFIKEMKDSNSIRLNLWLNPYLSPSSQHYPQLTKYAGTHTVWNGLVPDLNMPQAVNLYKSIFTKNHINPGISGYKIDEVDGYDNWLWPDVTSFPSGISAMQMRQRFGLQLQSLTASWFKEKNIRTYGLVRGSNAGASSLPYVIYDDYYNHRDFITALCNSSFIGVLWTPEVRSSPTAEEWLRRMQAVCFSPMAMLNAWSDGTKPWTYPEVEQQVTDVANLRMQLLPYIYNAFAQYHFEGKPPVRAMNLADSFYYAGEATSAALNSVTNPYPLAIKQDIKDQFLLGDDLLVAPFFAGEQKRKVILPKGNWYNFYTGAYAGNGEVIEIPATLDHIPLYVRDGAIIPMIPAMERAPRKEEVWPLELRHFGAAAGKLSLYDDDGESFDYEKGRYMHYQFSVIKDANGKWQGSVTTDNPQQLSPQYNHFTFTFMGQ</sequence>
<accession>A0A8J8FET7</accession>
<dbReference type="Gene3D" id="2.60.40.1760">
    <property type="entry name" value="glycosyl hydrolase (family 31)"/>
    <property type="match status" value="1"/>
</dbReference>
<keyword evidence="3" id="KW-0732">Signal</keyword>
<evidence type="ECO:0000256" key="1">
    <source>
        <dbReference type="ARBA" id="ARBA00007806"/>
    </source>
</evidence>
<dbReference type="EMBL" id="WHPF01000005">
    <property type="protein sequence ID" value="NNV55463.1"/>
    <property type="molecule type" value="Genomic_DNA"/>
</dbReference>
<keyword evidence="2" id="KW-0326">Glycosidase</keyword>
<dbReference type="SUPFAM" id="SSF51011">
    <property type="entry name" value="Glycosyl hydrolase domain"/>
    <property type="match status" value="1"/>
</dbReference>
<protein>
    <submittedName>
        <fullName evidence="8">DUF5110 domain-containing protein</fullName>
    </submittedName>
</protein>
<feature type="signal peptide" evidence="3">
    <location>
        <begin position="1"/>
        <end position="20"/>
    </location>
</feature>
<evidence type="ECO:0000313" key="8">
    <source>
        <dbReference type="EMBL" id="NNV55463.1"/>
    </source>
</evidence>
<dbReference type="PANTHER" id="PTHR22762:SF120">
    <property type="entry name" value="HETEROGLYCAN GLUCOSIDASE 1"/>
    <property type="match status" value="1"/>
</dbReference>
<dbReference type="PANTHER" id="PTHR22762">
    <property type="entry name" value="ALPHA-GLUCOSIDASE"/>
    <property type="match status" value="1"/>
</dbReference>
<dbReference type="Pfam" id="PF01055">
    <property type="entry name" value="Glyco_hydro_31_2nd"/>
    <property type="match status" value="1"/>
</dbReference>
<evidence type="ECO:0000259" key="4">
    <source>
        <dbReference type="Pfam" id="PF01055"/>
    </source>
</evidence>
<dbReference type="Pfam" id="PF13802">
    <property type="entry name" value="Gal_mutarotas_2"/>
    <property type="match status" value="1"/>
</dbReference>
<gene>
    <name evidence="8" type="ORF">GD597_08345</name>
</gene>
<dbReference type="GO" id="GO:0030246">
    <property type="term" value="F:carbohydrate binding"/>
    <property type="evidence" value="ECO:0007669"/>
    <property type="project" value="InterPro"/>
</dbReference>
<dbReference type="InterPro" id="IPR011013">
    <property type="entry name" value="Gal_mutarotase_sf_dom"/>
</dbReference>
<dbReference type="Proteomes" id="UP000598971">
    <property type="component" value="Unassembled WGS sequence"/>
</dbReference>
<dbReference type="InterPro" id="IPR017853">
    <property type="entry name" value="GH"/>
</dbReference>
<evidence type="ECO:0000259" key="6">
    <source>
        <dbReference type="Pfam" id="PF17137"/>
    </source>
</evidence>
<dbReference type="CDD" id="cd14752">
    <property type="entry name" value="GH31_N"/>
    <property type="match status" value="1"/>
</dbReference>
<organism evidence="8 9">
    <name type="scientific">Limnovirga soli</name>
    <dbReference type="NCBI Taxonomy" id="2656915"/>
    <lineage>
        <taxon>Bacteria</taxon>
        <taxon>Pseudomonadati</taxon>
        <taxon>Bacteroidota</taxon>
        <taxon>Chitinophagia</taxon>
        <taxon>Chitinophagales</taxon>
        <taxon>Chitinophagaceae</taxon>
        <taxon>Limnovirga</taxon>
    </lineage>
</organism>
<feature type="domain" description="Glycoside hydrolase family 31 N-terminal" evidence="5">
    <location>
        <begin position="82"/>
        <end position="150"/>
    </location>
</feature>
<dbReference type="InterPro" id="IPR000322">
    <property type="entry name" value="Glyco_hydro_31_TIM"/>
</dbReference>
<dbReference type="InterPro" id="IPR048395">
    <property type="entry name" value="Glyco_hydro_31_C"/>
</dbReference>
<keyword evidence="9" id="KW-1185">Reference proteome</keyword>
<dbReference type="InterPro" id="IPR025887">
    <property type="entry name" value="Glyco_hydro_31_N_dom"/>
</dbReference>
<feature type="domain" description="Glycosyl hydrolase family 31 C-terminal" evidence="7">
    <location>
        <begin position="563"/>
        <end position="629"/>
    </location>
</feature>
<keyword evidence="2" id="KW-0378">Hydrolase</keyword>
<feature type="domain" description="Glycoside hydrolase family 31 TIM barrel" evidence="4">
    <location>
        <begin position="222"/>
        <end position="516"/>
    </location>
</feature>
<evidence type="ECO:0000259" key="7">
    <source>
        <dbReference type="Pfam" id="PF21365"/>
    </source>
</evidence>
<dbReference type="Gene3D" id="3.20.20.80">
    <property type="entry name" value="Glycosidases"/>
    <property type="match status" value="1"/>
</dbReference>
<proteinExistence type="inferred from homology"/>
<dbReference type="SUPFAM" id="SSF51445">
    <property type="entry name" value="(Trans)glycosidases"/>
    <property type="match status" value="1"/>
</dbReference>
<dbReference type="InterPro" id="IPR033403">
    <property type="entry name" value="DUF5110"/>
</dbReference>
<dbReference type="InterPro" id="IPR013780">
    <property type="entry name" value="Glyco_hydro_b"/>
</dbReference>
<evidence type="ECO:0000256" key="3">
    <source>
        <dbReference type="SAM" id="SignalP"/>
    </source>
</evidence>
<evidence type="ECO:0000256" key="2">
    <source>
        <dbReference type="RuleBase" id="RU361185"/>
    </source>
</evidence>
<evidence type="ECO:0000313" key="9">
    <source>
        <dbReference type="Proteomes" id="UP000598971"/>
    </source>
</evidence>
<reference evidence="8" key="1">
    <citation type="submission" date="2019-10" db="EMBL/GenBank/DDBJ databases">
        <title>Draft genome sequence of Panacibacter sp. KCS-6.</title>
        <authorList>
            <person name="Yim K.J."/>
        </authorList>
    </citation>
    <scope>NUCLEOTIDE SEQUENCE</scope>
    <source>
        <strain evidence="8">KCS-6</strain>
    </source>
</reference>
<dbReference type="Gene3D" id="2.60.40.1180">
    <property type="entry name" value="Golgi alpha-mannosidase II"/>
    <property type="match status" value="2"/>
</dbReference>
<dbReference type="GO" id="GO:0004553">
    <property type="term" value="F:hydrolase activity, hydrolyzing O-glycosyl compounds"/>
    <property type="evidence" value="ECO:0007669"/>
    <property type="project" value="InterPro"/>
</dbReference>
<dbReference type="GO" id="GO:0005975">
    <property type="term" value="P:carbohydrate metabolic process"/>
    <property type="evidence" value="ECO:0007669"/>
    <property type="project" value="InterPro"/>
</dbReference>
<name>A0A8J8FET7_9BACT</name>
<dbReference type="SUPFAM" id="SSF74650">
    <property type="entry name" value="Galactose mutarotase-like"/>
    <property type="match status" value="1"/>
</dbReference>